<proteinExistence type="predicted"/>
<reference evidence="2" key="2">
    <citation type="submission" date="2020-01" db="EMBL/GenBank/DDBJ databases">
        <authorList>
            <person name="Korhonen P.K.K."/>
            <person name="Guangxu M.G."/>
            <person name="Wang T.W."/>
            <person name="Stroehlein A.J.S."/>
            <person name="Young N.D."/>
            <person name="Ang C.-S.A."/>
            <person name="Fernando D.W.F."/>
            <person name="Lu H.L."/>
            <person name="Taylor S.T."/>
            <person name="Ehtesham M.E.M."/>
            <person name="Najaraj S.H.N."/>
            <person name="Harsha G.H.G."/>
            <person name="Madugundu A.M."/>
            <person name="Renuse S.R."/>
            <person name="Holt D.H."/>
            <person name="Pandey A.P."/>
            <person name="Papenfuss A.P."/>
            <person name="Gasser R.B.G."/>
            <person name="Fischer K.F."/>
        </authorList>
    </citation>
    <scope>NUCLEOTIDE SEQUENCE</scope>
    <source>
        <strain evidence="2">SSS_KF_BRIS2020</strain>
    </source>
</reference>
<dbReference type="Gene3D" id="1.20.141.10">
    <property type="entry name" value="Chitosanase, subunit A, domain 1"/>
    <property type="match status" value="1"/>
</dbReference>
<dbReference type="InterPro" id="IPR000400">
    <property type="entry name" value="Glyco_hydro_46"/>
</dbReference>
<evidence type="ECO:0000313" key="4">
    <source>
        <dbReference type="Proteomes" id="UP000070412"/>
    </source>
</evidence>
<dbReference type="SUPFAM" id="SSF53955">
    <property type="entry name" value="Lysozyme-like"/>
    <property type="match status" value="1"/>
</dbReference>
<organism evidence="2">
    <name type="scientific">Sarcoptes scabiei</name>
    <name type="common">Itch mite</name>
    <name type="synonym">Acarus scabiei</name>
    <dbReference type="NCBI Taxonomy" id="52283"/>
    <lineage>
        <taxon>Eukaryota</taxon>
        <taxon>Metazoa</taxon>
        <taxon>Ecdysozoa</taxon>
        <taxon>Arthropoda</taxon>
        <taxon>Chelicerata</taxon>
        <taxon>Arachnida</taxon>
        <taxon>Acari</taxon>
        <taxon>Acariformes</taxon>
        <taxon>Sarcoptiformes</taxon>
        <taxon>Astigmata</taxon>
        <taxon>Psoroptidia</taxon>
        <taxon>Sarcoptoidea</taxon>
        <taxon>Sarcoptidae</taxon>
        <taxon>Sarcoptinae</taxon>
        <taxon>Sarcoptes</taxon>
    </lineage>
</organism>
<dbReference type="InterPro" id="IPR023346">
    <property type="entry name" value="Lysozyme-like_dom_sf"/>
</dbReference>
<dbReference type="PROSITE" id="PS60000">
    <property type="entry name" value="CHITOSANASE_46_80"/>
    <property type="match status" value="1"/>
</dbReference>
<dbReference type="OMA" id="LYYQPAM"/>
<dbReference type="AlphaFoldDB" id="A0A834R8W9"/>
<feature type="signal peptide" evidence="1">
    <location>
        <begin position="1"/>
        <end position="37"/>
    </location>
</feature>
<reference evidence="4" key="1">
    <citation type="journal article" date="2020" name="PLoS Negl. Trop. Dis.">
        <title>High-quality nuclear genome for Sarcoptes scabiei-A critical resource for a neglected parasite.</title>
        <authorList>
            <person name="Korhonen P.K."/>
            <person name="Gasser R.B."/>
            <person name="Ma G."/>
            <person name="Wang T."/>
            <person name="Stroehlein A.J."/>
            <person name="Young N.D."/>
            <person name="Ang C.S."/>
            <person name="Fernando D.D."/>
            <person name="Lu H.C."/>
            <person name="Taylor S."/>
            <person name="Reynolds S.L."/>
            <person name="Mofiz E."/>
            <person name="Najaraj S.H."/>
            <person name="Gowda H."/>
            <person name="Madugundu A."/>
            <person name="Renuse S."/>
            <person name="Holt D."/>
            <person name="Pandey A."/>
            <person name="Papenfuss A.T."/>
            <person name="Fischer K."/>
        </authorList>
    </citation>
    <scope>NUCLEOTIDE SEQUENCE [LARGE SCALE GENOMIC DNA]</scope>
</reference>
<dbReference type="CDD" id="cd00978">
    <property type="entry name" value="chitosanase_GH46"/>
    <property type="match status" value="1"/>
</dbReference>
<keyword evidence="1" id="KW-0732">Signal</keyword>
<keyword evidence="4" id="KW-1185">Reference proteome</keyword>
<protein>
    <submittedName>
        <fullName evidence="2">Chitosanase</fullName>
    </submittedName>
</protein>
<evidence type="ECO:0000256" key="1">
    <source>
        <dbReference type="SAM" id="SignalP"/>
    </source>
</evidence>
<evidence type="ECO:0000313" key="3">
    <source>
        <dbReference type="EnsemblMetazoa" id="KAF7493194.1"/>
    </source>
</evidence>
<dbReference type="Proteomes" id="UP000070412">
    <property type="component" value="Unassembled WGS sequence"/>
</dbReference>
<gene>
    <name evidence="2" type="ORF">SSS_4435</name>
</gene>
<feature type="chain" id="PRO_5038259257" evidence="1">
    <location>
        <begin position="38"/>
        <end position="275"/>
    </location>
</feature>
<sequence length="275" mass="31691">MFYCSCNRKIEIMERFRCLARIFLVLLTISRLPSVQSSMTVAEKNRCEQYISIFENDSTDLQYDYCENLFDGRGYTSGRAGFCTGTTDSLQVIQLFTSYQSKNLLAKFLPELERLAKHFSGDVSKLSGYCKAWKESAKSPLFRQCQDYISDLLYYGPAMKEALRIGLTTALGKCAFYDTIIQHGGGIDPDSFGAIVKKTEKVMNDKMDPNEYDWLLRFLMERKKTLQNPHNKATASHWRDSVDRVNAMIGLLNQTNWFLTTPIHIKTRYHNLIIK</sequence>
<evidence type="ECO:0000313" key="2">
    <source>
        <dbReference type="EMBL" id="KAF7493194.1"/>
    </source>
</evidence>
<dbReference type="OrthoDB" id="76114at2759"/>
<dbReference type="Pfam" id="PF01374">
    <property type="entry name" value="Glyco_hydro_46"/>
    <property type="match status" value="1"/>
</dbReference>
<dbReference type="InterPro" id="IPR023099">
    <property type="entry name" value="Glyco_hydro_46_N"/>
</dbReference>
<dbReference type="EnsemblMetazoa" id="SSS_4435s_mrna">
    <property type="protein sequence ID" value="KAF7493194.1"/>
    <property type="gene ID" value="SSS_4435"/>
</dbReference>
<dbReference type="EMBL" id="WVUK01000056">
    <property type="protein sequence ID" value="KAF7493194.1"/>
    <property type="molecule type" value="Genomic_DNA"/>
</dbReference>
<dbReference type="Gene3D" id="3.30.386.10">
    <property type="entry name" value="Chitosanase, subunit A, domain 2"/>
    <property type="match status" value="1"/>
</dbReference>
<dbReference type="GO" id="GO:0005576">
    <property type="term" value="C:extracellular region"/>
    <property type="evidence" value="ECO:0007669"/>
    <property type="project" value="InterPro"/>
</dbReference>
<name>A0A834R8W9_SARSC</name>
<accession>A0A834R8W9</accession>
<reference evidence="3" key="3">
    <citation type="submission" date="2022-06" db="UniProtKB">
        <authorList>
            <consortium name="EnsemblMetazoa"/>
        </authorList>
    </citation>
    <scope>IDENTIFICATION</scope>
</reference>
<dbReference type="GO" id="GO:0016977">
    <property type="term" value="F:chitosanase activity"/>
    <property type="evidence" value="ECO:0007669"/>
    <property type="project" value="InterPro"/>
</dbReference>
<dbReference type="GO" id="GO:0005975">
    <property type="term" value="P:carbohydrate metabolic process"/>
    <property type="evidence" value="ECO:0007669"/>
    <property type="project" value="InterPro"/>
</dbReference>